<feature type="compositionally biased region" description="Low complexity" evidence="1">
    <location>
        <begin position="685"/>
        <end position="696"/>
    </location>
</feature>
<feature type="compositionally biased region" description="Low complexity" evidence="1">
    <location>
        <begin position="98"/>
        <end position="111"/>
    </location>
</feature>
<feature type="region of interest" description="Disordered" evidence="1">
    <location>
        <begin position="270"/>
        <end position="391"/>
    </location>
</feature>
<protein>
    <submittedName>
        <fullName evidence="3">Uncharacterized protein LOC128199994</fullName>
    </submittedName>
</protein>
<dbReference type="RefSeq" id="XP_052747664.1">
    <property type="nucleotide sequence ID" value="XM_052891704.1"/>
</dbReference>
<gene>
    <name evidence="3" type="primary">LOC128199994</name>
</gene>
<dbReference type="PANTHER" id="PTHR33273">
    <property type="entry name" value="DOMAIN-CONTAINING PROTEIN, PUTATIVE-RELATED"/>
    <property type="match status" value="1"/>
</dbReference>
<evidence type="ECO:0000313" key="2">
    <source>
        <dbReference type="Proteomes" id="UP001652740"/>
    </source>
</evidence>
<dbReference type="GeneID" id="128199994"/>
<evidence type="ECO:0000256" key="1">
    <source>
        <dbReference type="SAM" id="MobiDB-lite"/>
    </source>
</evidence>
<name>A0ABM3M871_GALME</name>
<feature type="region of interest" description="Disordered" evidence="1">
    <location>
        <begin position="557"/>
        <end position="634"/>
    </location>
</feature>
<sequence length="741" mass="78439">MPSPARRPDEKGPYQGHSVPVHSVPSSQGGGPTIAAPLPARARAQRPRSAISPPRGRERSRSRAAHRTIETPGVSRAEPAAPIRGHASATTSRAGLGDADAQRAPQAAPAANRTIAVPHPLAAETAAHSAAAAHTDTDAVPMCRVQQRTTARPGSAADVPMSPASPPDTDTTTTAPRKGAGDLPATGRLLPPSGAAGPSVISGGGPRVGLSPRSTLECDSLILGQVLATDLLSQGMKERIAALVGDEAARLEGQPTPPVEEMELARDMGRSFMISSTRPVRRPRSPETEEEGYKRPCQEPSPPLQPTPLAQRDPRLRPRDTQFAGPRENAVPAPSYAEAARAPTPPPGTSAGTPRNPGALSQATAAPPPPRGEETESPAAHSGTSAGLGVRFTPKSEEEYRVIQRYLSDLEKEEHISWFSYQLPAEKSVKVAIRGIPADTPVEEITEALAELGHCPEYVRQIKARQGRPGTVMHAGDKNRSLERKKGPAQCHRCQSFRHSSHGCHRKLACVRCGEEHTARDCPRPREEPPTCANCGDKHTANSVSCPVFKREIRNRKAGATARTRSRSTHKDRTVPTAADRGNLMAPANPATERSRKPPQKRRKRGRKNRGNSDKKKNASGSAEQAPARSIYTTRPPAVAALDADATTDAATAAPTKTAAAVPTTQAAQTQVASKGKMAKRAKETSTSTTTTTTTTNTSTADMVKTMLTILMEVLLAVQAGSDPVPAITAGMARLSNTKWD</sequence>
<proteinExistence type="predicted"/>
<organism evidence="2 3">
    <name type="scientific">Galleria mellonella</name>
    <name type="common">Greater wax moth</name>
    <dbReference type="NCBI Taxonomy" id="7137"/>
    <lineage>
        <taxon>Eukaryota</taxon>
        <taxon>Metazoa</taxon>
        <taxon>Ecdysozoa</taxon>
        <taxon>Arthropoda</taxon>
        <taxon>Hexapoda</taxon>
        <taxon>Insecta</taxon>
        <taxon>Pterygota</taxon>
        <taxon>Neoptera</taxon>
        <taxon>Endopterygota</taxon>
        <taxon>Lepidoptera</taxon>
        <taxon>Glossata</taxon>
        <taxon>Ditrysia</taxon>
        <taxon>Pyraloidea</taxon>
        <taxon>Pyralidae</taxon>
        <taxon>Galleriinae</taxon>
        <taxon>Galleria</taxon>
    </lineage>
</organism>
<feature type="compositionally biased region" description="Basic residues" evidence="1">
    <location>
        <begin position="597"/>
        <end position="610"/>
    </location>
</feature>
<dbReference type="Proteomes" id="UP001652740">
    <property type="component" value="Unplaced"/>
</dbReference>
<feature type="compositionally biased region" description="Basic and acidic residues" evidence="1">
    <location>
        <begin position="284"/>
        <end position="297"/>
    </location>
</feature>
<feature type="compositionally biased region" description="Basic and acidic residues" evidence="1">
    <location>
        <begin position="1"/>
        <end position="12"/>
    </location>
</feature>
<feature type="compositionally biased region" description="Low complexity" evidence="1">
    <location>
        <begin position="167"/>
        <end position="176"/>
    </location>
</feature>
<feature type="compositionally biased region" description="Low complexity" evidence="1">
    <location>
        <begin position="15"/>
        <end position="54"/>
    </location>
</feature>
<feature type="region of interest" description="Disordered" evidence="1">
    <location>
        <begin position="1"/>
        <end position="113"/>
    </location>
</feature>
<feature type="region of interest" description="Disordered" evidence="1">
    <location>
        <begin position="147"/>
        <end position="208"/>
    </location>
</feature>
<reference evidence="3" key="1">
    <citation type="submission" date="2025-08" db="UniProtKB">
        <authorList>
            <consortium name="RefSeq"/>
        </authorList>
    </citation>
    <scope>IDENTIFICATION</scope>
    <source>
        <tissue evidence="3">Whole larvae</tissue>
    </source>
</reference>
<evidence type="ECO:0000313" key="3">
    <source>
        <dbReference type="RefSeq" id="XP_052747664.1"/>
    </source>
</evidence>
<dbReference type="PANTHER" id="PTHR33273:SF2">
    <property type="entry name" value="ENDONUCLEASE_EXONUCLEASE_PHOSPHATASE DOMAIN-CONTAINING PROTEIN"/>
    <property type="match status" value="1"/>
</dbReference>
<keyword evidence="2" id="KW-1185">Reference proteome</keyword>
<feature type="region of interest" description="Disordered" evidence="1">
    <location>
        <begin position="671"/>
        <end position="696"/>
    </location>
</feature>
<accession>A0ABM3M871</accession>